<dbReference type="InterPro" id="IPR001623">
    <property type="entry name" value="DnaJ_domain"/>
</dbReference>
<dbReference type="OrthoDB" id="413400at2759"/>
<keyword evidence="11" id="KW-1185">Reference proteome</keyword>
<dbReference type="SUPFAM" id="SSF46565">
    <property type="entry name" value="Chaperone J-domain"/>
    <property type="match status" value="1"/>
</dbReference>
<feature type="compositionally biased region" description="Basic and acidic residues" evidence="6">
    <location>
        <begin position="256"/>
        <end position="268"/>
    </location>
</feature>
<comment type="subcellular location">
    <subcellularLocation>
        <location evidence="5">Endomembrane system</location>
        <topology evidence="5">Single-pass membrane protein</topology>
    </subcellularLocation>
</comment>
<evidence type="ECO:0000256" key="7">
    <source>
        <dbReference type="SAM" id="Phobius"/>
    </source>
</evidence>
<gene>
    <name evidence="10" type="ORF">K490DRAFT_53720</name>
</gene>
<comment type="caution">
    <text evidence="10">The sequence shown here is derived from an EMBL/GenBank/DDBJ whole genome shotgun (WGS) entry which is preliminary data.</text>
</comment>
<dbReference type="InterPro" id="IPR052606">
    <property type="entry name" value="DnaJ_domain_protein"/>
</dbReference>
<protein>
    <recommendedName>
        <fullName evidence="9">J domain-containing protein</fullName>
    </recommendedName>
</protein>
<dbReference type="PRINTS" id="PR00625">
    <property type="entry name" value="JDOMAIN"/>
</dbReference>
<evidence type="ECO:0000256" key="3">
    <source>
        <dbReference type="ARBA" id="ARBA00022989"/>
    </source>
</evidence>
<reference evidence="10" key="1">
    <citation type="journal article" date="2020" name="Stud. Mycol.">
        <title>101 Dothideomycetes genomes: a test case for predicting lifestyles and emergence of pathogens.</title>
        <authorList>
            <person name="Haridas S."/>
            <person name="Albert R."/>
            <person name="Binder M."/>
            <person name="Bloem J."/>
            <person name="Labutti K."/>
            <person name="Salamov A."/>
            <person name="Andreopoulos B."/>
            <person name="Baker S."/>
            <person name="Barry K."/>
            <person name="Bills G."/>
            <person name="Bluhm B."/>
            <person name="Cannon C."/>
            <person name="Castanera R."/>
            <person name="Culley D."/>
            <person name="Daum C."/>
            <person name="Ezra D."/>
            <person name="Gonzalez J."/>
            <person name="Henrissat B."/>
            <person name="Kuo A."/>
            <person name="Liang C."/>
            <person name="Lipzen A."/>
            <person name="Lutzoni F."/>
            <person name="Magnuson J."/>
            <person name="Mondo S."/>
            <person name="Nolan M."/>
            <person name="Ohm R."/>
            <person name="Pangilinan J."/>
            <person name="Park H.-J."/>
            <person name="Ramirez L."/>
            <person name="Alfaro M."/>
            <person name="Sun H."/>
            <person name="Tritt A."/>
            <person name="Yoshinaga Y."/>
            <person name="Zwiers L.-H."/>
            <person name="Turgeon B."/>
            <person name="Goodwin S."/>
            <person name="Spatafora J."/>
            <person name="Crous P."/>
            <person name="Grigoriev I."/>
        </authorList>
    </citation>
    <scope>NUCLEOTIDE SEQUENCE</scope>
    <source>
        <strain evidence="10">CBS 121410</strain>
    </source>
</reference>
<evidence type="ECO:0000259" key="9">
    <source>
        <dbReference type="PROSITE" id="PS50076"/>
    </source>
</evidence>
<dbReference type="SMART" id="SM00271">
    <property type="entry name" value="DnaJ"/>
    <property type="match status" value="1"/>
</dbReference>
<dbReference type="GO" id="GO:0012505">
    <property type="term" value="C:endomembrane system"/>
    <property type="evidence" value="ECO:0007669"/>
    <property type="project" value="UniProtKB-SubCell"/>
</dbReference>
<feature type="signal peptide" evidence="8">
    <location>
        <begin position="1"/>
        <end position="20"/>
    </location>
</feature>
<dbReference type="Pfam" id="PF00226">
    <property type="entry name" value="DnaJ"/>
    <property type="match status" value="1"/>
</dbReference>
<keyword evidence="2 8" id="KW-0732">Signal</keyword>
<keyword evidence="4 7" id="KW-0472">Membrane</keyword>
<feature type="compositionally biased region" description="Polar residues" evidence="6">
    <location>
        <begin position="222"/>
        <end position="232"/>
    </location>
</feature>
<feature type="chain" id="PRO_5040324948" description="J domain-containing protein" evidence="8">
    <location>
        <begin position="21"/>
        <end position="419"/>
    </location>
</feature>
<keyword evidence="1 7" id="KW-0812">Transmembrane</keyword>
<dbReference type="PROSITE" id="PS50076">
    <property type="entry name" value="DNAJ_2"/>
    <property type="match status" value="1"/>
</dbReference>
<evidence type="ECO:0000313" key="10">
    <source>
        <dbReference type="EMBL" id="KAF2090770.1"/>
    </source>
</evidence>
<feature type="transmembrane region" description="Helical" evidence="7">
    <location>
        <begin position="167"/>
        <end position="188"/>
    </location>
</feature>
<name>A0A9P4HWZ5_9PEZI</name>
<keyword evidence="3 7" id="KW-1133">Transmembrane helix</keyword>
<feature type="domain" description="J" evidence="9">
    <location>
        <begin position="44"/>
        <end position="143"/>
    </location>
</feature>
<organism evidence="10 11">
    <name type="scientific">Saccharata proteae CBS 121410</name>
    <dbReference type="NCBI Taxonomy" id="1314787"/>
    <lineage>
        <taxon>Eukaryota</taxon>
        <taxon>Fungi</taxon>
        <taxon>Dikarya</taxon>
        <taxon>Ascomycota</taxon>
        <taxon>Pezizomycotina</taxon>
        <taxon>Dothideomycetes</taxon>
        <taxon>Dothideomycetes incertae sedis</taxon>
        <taxon>Botryosphaeriales</taxon>
        <taxon>Saccharataceae</taxon>
        <taxon>Saccharata</taxon>
    </lineage>
</organism>
<dbReference type="Gene3D" id="1.10.287.110">
    <property type="entry name" value="DnaJ domain"/>
    <property type="match status" value="1"/>
</dbReference>
<evidence type="ECO:0000256" key="6">
    <source>
        <dbReference type="SAM" id="MobiDB-lite"/>
    </source>
</evidence>
<evidence type="ECO:0000256" key="4">
    <source>
        <dbReference type="ARBA" id="ARBA00023136"/>
    </source>
</evidence>
<dbReference type="AlphaFoldDB" id="A0A9P4HWZ5"/>
<feature type="region of interest" description="Disordered" evidence="6">
    <location>
        <begin position="222"/>
        <end position="300"/>
    </location>
</feature>
<accession>A0A9P4HWZ5</accession>
<dbReference type="CDD" id="cd06257">
    <property type="entry name" value="DnaJ"/>
    <property type="match status" value="1"/>
</dbReference>
<dbReference type="EMBL" id="ML978712">
    <property type="protein sequence ID" value="KAF2090770.1"/>
    <property type="molecule type" value="Genomic_DNA"/>
</dbReference>
<dbReference type="Proteomes" id="UP000799776">
    <property type="component" value="Unassembled WGS sequence"/>
</dbReference>
<feature type="region of interest" description="Disordered" evidence="6">
    <location>
        <begin position="84"/>
        <end position="107"/>
    </location>
</feature>
<dbReference type="InterPro" id="IPR036869">
    <property type="entry name" value="J_dom_sf"/>
</dbReference>
<evidence type="ECO:0000256" key="8">
    <source>
        <dbReference type="SAM" id="SignalP"/>
    </source>
</evidence>
<dbReference type="PANTHER" id="PTHR44653:SF2">
    <property type="entry name" value="DNAJ HOMOLOG SUBFAMILY C MEMBER 1"/>
    <property type="match status" value="1"/>
</dbReference>
<proteinExistence type="predicted"/>
<evidence type="ECO:0000313" key="11">
    <source>
        <dbReference type="Proteomes" id="UP000799776"/>
    </source>
</evidence>
<sequence>MRSVALAALLLCAFAALAQAWSKDDHEIFRLRDEVAAHEGSNATFYSFLRVPSTASLDDINKAYRKLSRQLHPDKARQSYIANYAKSKQSSSSKKKPGVTVRKSPSEKELKAFEKEASARFTSLGLVAAILRSPLRERYDHFLRNGFPVWRGTGYYYARFRPGLGSVLFGLFAVGGGAAHYAALILSWKRQREFVGRYVKHARRMAWGDDLGIQGIPDMSSVSAAASGNGTDTPPAEGMEDGVNGAPAVMNRRQKRAMEREEKKEGKSSKKSAKAARAARAEGVSTPVEATLTSGPQGNKKRVVAENGKVLIVDSAGNVFLEEGTEDGAVHEYLLDVEEIPKPTLSDTAIVRLPVWLYKASVGKLLGKSSTDVALEAAARTEAEEADSGAVIADLDTIERATAANPNAEARKRKIRRGR</sequence>
<evidence type="ECO:0000256" key="5">
    <source>
        <dbReference type="ARBA" id="ARBA00037847"/>
    </source>
</evidence>
<evidence type="ECO:0000256" key="1">
    <source>
        <dbReference type="ARBA" id="ARBA00022692"/>
    </source>
</evidence>
<evidence type="ECO:0000256" key="2">
    <source>
        <dbReference type="ARBA" id="ARBA00022729"/>
    </source>
</evidence>
<dbReference type="PANTHER" id="PTHR44653">
    <property type="entry name" value="DNAJ HOMOLOG SUBFAMILY C MEMBER 1"/>
    <property type="match status" value="1"/>
</dbReference>